<comment type="function">
    <text evidence="1">Metal-dependent single-stranded DNA (ssDNA) exonuclease involved in mitochondrial genome maintenance.</text>
</comment>
<dbReference type="GO" id="GO:0005739">
    <property type="term" value="C:mitochondrion"/>
    <property type="evidence" value="ECO:0007669"/>
    <property type="project" value="UniProtKB-SubCell"/>
</dbReference>
<dbReference type="GO" id="GO:0008297">
    <property type="term" value="F:single-stranded DNA exodeoxyribonuclease activity"/>
    <property type="evidence" value="ECO:0007669"/>
    <property type="project" value="UniProtKB-UniRule"/>
</dbReference>
<dbReference type="GO" id="GO:0043504">
    <property type="term" value="P:mitochondrial DNA repair"/>
    <property type="evidence" value="ECO:0007669"/>
    <property type="project" value="UniProtKB-UniRule"/>
</dbReference>
<feature type="active site" evidence="1">
    <location>
        <position position="186"/>
    </location>
</feature>
<keyword evidence="1" id="KW-0540">Nuclease</keyword>
<evidence type="ECO:0000313" key="3">
    <source>
        <dbReference type="Proteomes" id="UP001142055"/>
    </source>
</evidence>
<dbReference type="Gene3D" id="3.90.320.10">
    <property type="match status" value="1"/>
</dbReference>
<comment type="subcellular location">
    <subcellularLocation>
        <location evidence="1">Mitochondrion</location>
    </subcellularLocation>
</comment>
<reference evidence="2" key="1">
    <citation type="submission" date="2022-12" db="EMBL/GenBank/DDBJ databases">
        <title>Genome assemblies of Blomia tropicalis.</title>
        <authorList>
            <person name="Cui Y."/>
        </authorList>
    </citation>
    <scope>NUCLEOTIDE SEQUENCE</scope>
    <source>
        <tissue evidence="2">Adult mites</tissue>
    </source>
</reference>
<name>A0A9Q0MGV8_BLOTA</name>
<organism evidence="2 3">
    <name type="scientific">Blomia tropicalis</name>
    <name type="common">Mite</name>
    <dbReference type="NCBI Taxonomy" id="40697"/>
    <lineage>
        <taxon>Eukaryota</taxon>
        <taxon>Metazoa</taxon>
        <taxon>Ecdysozoa</taxon>
        <taxon>Arthropoda</taxon>
        <taxon>Chelicerata</taxon>
        <taxon>Arachnida</taxon>
        <taxon>Acari</taxon>
        <taxon>Acariformes</taxon>
        <taxon>Sarcoptiformes</taxon>
        <taxon>Astigmata</taxon>
        <taxon>Glycyphagoidea</taxon>
        <taxon>Echimyopodidae</taxon>
        <taxon>Blomia</taxon>
    </lineage>
</organism>
<evidence type="ECO:0000313" key="2">
    <source>
        <dbReference type="EMBL" id="KAJ6223325.1"/>
    </source>
</evidence>
<dbReference type="OMA" id="MNSSHLE"/>
<keyword evidence="1" id="KW-0378">Hydrolase</keyword>
<dbReference type="AlphaFoldDB" id="A0A9Q0MGV8"/>
<feature type="active site" evidence="1">
    <location>
        <position position="201"/>
    </location>
</feature>
<keyword evidence="3" id="KW-1185">Reference proteome</keyword>
<proteinExistence type="inferred from homology"/>
<keyword evidence="1" id="KW-0269">Exonuclease</keyword>
<keyword evidence="1" id="KW-0496">Mitochondrion</keyword>
<dbReference type="PANTHER" id="PTHR31340:SF3">
    <property type="entry name" value="MITOCHONDRIAL GENOME MAINTENANCE EXONUCLEASE 1"/>
    <property type="match status" value="1"/>
</dbReference>
<feature type="active site" evidence="1">
    <location>
        <position position="199"/>
    </location>
</feature>
<evidence type="ECO:0000256" key="1">
    <source>
        <dbReference type="HAMAP-Rule" id="MF_03030"/>
    </source>
</evidence>
<dbReference type="OrthoDB" id="5777131at2759"/>
<dbReference type="Proteomes" id="UP001142055">
    <property type="component" value="Chromosome 1"/>
</dbReference>
<protein>
    <recommendedName>
        <fullName evidence="1">Mitochondrial genome maintenance exonuclease 1</fullName>
        <ecNumber evidence="1">3.1.-.-</ecNumber>
    </recommendedName>
</protein>
<dbReference type="PANTHER" id="PTHR31340">
    <property type="entry name" value="MITOCHONDRIAL GENOME MAINTENANCE EXONUCLEASE 1"/>
    <property type="match status" value="1"/>
</dbReference>
<dbReference type="InterPro" id="IPR011604">
    <property type="entry name" value="PDDEXK-like_dom_sf"/>
</dbReference>
<dbReference type="EC" id="3.1.-.-" evidence="1"/>
<sequence>MAFNKGFIRQISSSNYTKSKLSTNSRLKVVENIAKQFNDVSLEKFPITRLDNLIKYKKIQNAHNNCVIEQLDVNPNNYPSISTILSQTMSPESLRILKRWEAEKIRQLGFEGFLEYKKELFSRGKILHQNIQTYLETRDIKQLNFNSKSQENFWKSIEHVMPNIKELYGSELSIYHPYLKYRGILDCVATYNDIPAIFEWKTSEKLKPTIAHTYDNPLQTVAYYSCLQYDQPANLKIPNIKEAILVIAYEDGSKADVHILEPNYRITAWKQFLKRLEQYWSQLANK</sequence>
<dbReference type="GO" id="GO:0006264">
    <property type="term" value="P:mitochondrial DNA replication"/>
    <property type="evidence" value="ECO:0007669"/>
    <property type="project" value="TreeGrafter"/>
</dbReference>
<comment type="caution">
    <text evidence="2">The sequence shown here is derived from an EMBL/GenBank/DDBJ whole genome shotgun (WGS) entry which is preliminary data.</text>
</comment>
<gene>
    <name evidence="2" type="ORF">RDWZM_001870</name>
</gene>
<dbReference type="HAMAP" id="MF_03030">
    <property type="entry name" value="MGME1"/>
    <property type="match status" value="1"/>
</dbReference>
<dbReference type="EMBL" id="JAPWDV010000001">
    <property type="protein sequence ID" value="KAJ6223325.1"/>
    <property type="molecule type" value="Genomic_DNA"/>
</dbReference>
<accession>A0A9Q0MGV8</accession>
<comment type="similarity">
    <text evidence="1">Belongs to the MGME1 family.</text>
</comment>